<accession>A0A0W0WIT9</accession>
<dbReference type="Gene3D" id="3.40.50.150">
    <property type="entry name" value="Vaccinia Virus protein VP39"/>
    <property type="match status" value="1"/>
</dbReference>
<proteinExistence type="predicted"/>
<sequence>MMPKNLKIGLGIFLNPEFFESLPEGGRVNVLSIGCGHNLDVLQDEMETLIGSIPGKAVNYTGVDLSIPYAEVINKLVTQSIGNSQHQFRVLEADINNPELINSLQLPLFDLVLLRHPQFFEQYEESTKQILRIAIPALLRKDGLLIVSLYSKEEKIYMGEKEASLDAFLLKTIYSDLSYHENFRQNATRQSKVKSVIGFDDQCMYSLKNSVNTRMSPQSYFRLDRDIDTATRRYILSLVLKIGGQVVNPDKGVFLLCDEHATALQNRFNFTCNKINGRALDRSNVLPSLGATNRSLFAQSDSRAHRALMKAMDALKETPHKNAYQIIYATLQKKNYNQALRQAASEDNEFTAKVIELLLNKAQQLTICPTERNTKHRSALDYAEDCNHSKLSELKNWVSVHQLT</sequence>
<protein>
    <recommendedName>
        <fullName evidence="3">Methyltransferase domain-containing protein</fullName>
    </recommendedName>
</protein>
<dbReference type="PATRIC" id="fig|466.6.peg.2"/>
<keyword evidence="2" id="KW-1185">Reference proteome</keyword>
<gene>
    <name evidence="1" type="ORF">Lmac_0002</name>
</gene>
<dbReference type="AlphaFoldDB" id="A0A0W0WIT9"/>
<evidence type="ECO:0000313" key="1">
    <source>
        <dbReference type="EMBL" id="KTD31958.1"/>
    </source>
</evidence>
<evidence type="ECO:0000313" key="2">
    <source>
        <dbReference type="Proteomes" id="UP000054908"/>
    </source>
</evidence>
<comment type="caution">
    <text evidence="1">The sequence shown here is derived from an EMBL/GenBank/DDBJ whole genome shotgun (WGS) entry which is preliminary data.</text>
</comment>
<evidence type="ECO:0008006" key="3">
    <source>
        <dbReference type="Google" id="ProtNLM"/>
    </source>
</evidence>
<dbReference type="InterPro" id="IPR029063">
    <property type="entry name" value="SAM-dependent_MTases_sf"/>
</dbReference>
<dbReference type="RefSeq" id="WP_115304932.1">
    <property type="nucleotide sequence ID" value="NZ_CAAAIB010000003.1"/>
</dbReference>
<reference evidence="1 2" key="1">
    <citation type="submission" date="2015-11" db="EMBL/GenBank/DDBJ databases">
        <title>Genomic analysis of 38 Legionella species identifies large and diverse effector repertoires.</title>
        <authorList>
            <person name="Burstein D."/>
            <person name="Amaro F."/>
            <person name="Zusman T."/>
            <person name="Lifshitz Z."/>
            <person name="Cohen O."/>
            <person name="Gilbert J.A."/>
            <person name="Pupko T."/>
            <person name="Shuman H.A."/>
            <person name="Segal G."/>
        </authorList>
    </citation>
    <scope>NUCLEOTIDE SEQUENCE [LARGE SCALE GENOMIC DNA]</scope>
    <source>
        <strain evidence="1 2">PX-1-G2-E2</strain>
    </source>
</reference>
<dbReference type="EMBL" id="LNYL01000001">
    <property type="protein sequence ID" value="KTD31958.1"/>
    <property type="molecule type" value="Genomic_DNA"/>
</dbReference>
<dbReference type="SUPFAM" id="SSF53335">
    <property type="entry name" value="S-adenosyl-L-methionine-dependent methyltransferases"/>
    <property type="match status" value="1"/>
</dbReference>
<organism evidence="1 2">
    <name type="scientific">Legionella maceachernii</name>
    <dbReference type="NCBI Taxonomy" id="466"/>
    <lineage>
        <taxon>Bacteria</taxon>
        <taxon>Pseudomonadati</taxon>
        <taxon>Pseudomonadota</taxon>
        <taxon>Gammaproteobacteria</taxon>
        <taxon>Legionellales</taxon>
        <taxon>Legionellaceae</taxon>
        <taxon>Legionella</taxon>
    </lineage>
</organism>
<dbReference type="Proteomes" id="UP000054908">
    <property type="component" value="Unassembled WGS sequence"/>
</dbReference>
<name>A0A0W0WIT9_9GAMM</name>